<evidence type="ECO:0000256" key="2">
    <source>
        <dbReference type="ARBA" id="ARBA00022679"/>
    </source>
</evidence>
<comment type="catalytic activity">
    <reaction evidence="4">
        <text>N-terminal L-lysyl-[protein] + L-leucyl-tRNA(Leu) = N-terminal L-leucyl-L-lysyl-[protein] + tRNA(Leu) + H(+)</text>
        <dbReference type="Rhea" id="RHEA:12340"/>
        <dbReference type="Rhea" id="RHEA-COMP:9613"/>
        <dbReference type="Rhea" id="RHEA-COMP:9622"/>
        <dbReference type="Rhea" id="RHEA-COMP:12670"/>
        <dbReference type="Rhea" id="RHEA-COMP:12671"/>
        <dbReference type="ChEBI" id="CHEBI:15378"/>
        <dbReference type="ChEBI" id="CHEBI:65249"/>
        <dbReference type="ChEBI" id="CHEBI:78442"/>
        <dbReference type="ChEBI" id="CHEBI:78494"/>
        <dbReference type="ChEBI" id="CHEBI:133043"/>
        <dbReference type="EC" id="2.3.2.6"/>
    </reaction>
</comment>
<dbReference type="HAMAP" id="MF_00688">
    <property type="entry name" value="Leu_Phe_trans"/>
    <property type="match status" value="1"/>
</dbReference>
<organism evidence="5 6">
    <name type="scientific">Pedococcus aerophilus</name>
    <dbReference type="NCBI Taxonomy" id="436356"/>
    <lineage>
        <taxon>Bacteria</taxon>
        <taxon>Bacillati</taxon>
        <taxon>Actinomycetota</taxon>
        <taxon>Actinomycetes</taxon>
        <taxon>Micrococcales</taxon>
        <taxon>Intrasporangiaceae</taxon>
        <taxon>Pedococcus</taxon>
    </lineage>
</organism>
<proteinExistence type="inferred from homology"/>
<keyword evidence="3 4" id="KW-0012">Acyltransferase</keyword>
<evidence type="ECO:0000256" key="3">
    <source>
        <dbReference type="ARBA" id="ARBA00023315"/>
    </source>
</evidence>
<dbReference type="NCBIfam" id="TIGR00667">
    <property type="entry name" value="aat"/>
    <property type="match status" value="1"/>
</dbReference>
<comment type="subcellular location">
    <subcellularLocation>
        <location evidence="4">Cytoplasm</location>
    </subcellularLocation>
</comment>
<dbReference type="GO" id="GO:0016740">
    <property type="term" value="F:transferase activity"/>
    <property type="evidence" value="ECO:0007669"/>
    <property type="project" value="UniProtKB-KW"/>
</dbReference>
<evidence type="ECO:0000313" key="5">
    <source>
        <dbReference type="EMBL" id="GAA2731977.1"/>
    </source>
</evidence>
<dbReference type="Proteomes" id="UP001501326">
    <property type="component" value="Unassembled WGS sequence"/>
</dbReference>
<comment type="caution">
    <text evidence="5">The sequence shown here is derived from an EMBL/GenBank/DDBJ whole genome shotgun (WGS) entry which is preliminary data.</text>
</comment>
<dbReference type="InterPro" id="IPR016181">
    <property type="entry name" value="Acyl_CoA_acyltransferase"/>
</dbReference>
<dbReference type="InterPro" id="IPR004616">
    <property type="entry name" value="Leu/Phe-tRNA_Trfase"/>
</dbReference>
<evidence type="ECO:0000313" key="6">
    <source>
        <dbReference type="Proteomes" id="UP001501326"/>
    </source>
</evidence>
<dbReference type="EC" id="2.3.2.6" evidence="4"/>
<gene>
    <name evidence="4 5" type="primary">aat</name>
    <name evidence="5" type="ORF">GCM10009867_06860</name>
</gene>
<dbReference type="Pfam" id="PF03588">
    <property type="entry name" value="Leu_Phe_trans"/>
    <property type="match status" value="1"/>
</dbReference>
<keyword evidence="6" id="KW-1185">Reference proteome</keyword>
<dbReference type="RefSeq" id="WP_344190249.1">
    <property type="nucleotide sequence ID" value="NZ_BAAARN010000001.1"/>
</dbReference>
<keyword evidence="2 4" id="KW-0808">Transferase</keyword>
<dbReference type="Gene3D" id="3.30.70.3550">
    <property type="entry name" value="Leucyl/phenylalanyl-tRNA-protein transferase, N-terminal domain"/>
    <property type="match status" value="1"/>
</dbReference>
<comment type="similarity">
    <text evidence="4">Belongs to the L/F-transferase family.</text>
</comment>
<dbReference type="PANTHER" id="PTHR30098:SF2">
    <property type="entry name" value="LEUCYL_PHENYLALANYL-TRNA--PROTEIN TRANSFERASE"/>
    <property type="match status" value="1"/>
</dbReference>
<evidence type="ECO:0000256" key="4">
    <source>
        <dbReference type="HAMAP-Rule" id="MF_00688"/>
    </source>
</evidence>
<dbReference type="InterPro" id="IPR042221">
    <property type="entry name" value="Leu/Phe-tRNA_Trfase_N"/>
</dbReference>
<keyword evidence="1 4" id="KW-0963">Cytoplasm</keyword>
<name>A0ABN3UFR5_9MICO</name>
<accession>A0ABN3UFR5</accession>
<dbReference type="PANTHER" id="PTHR30098">
    <property type="entry name" value="LEUCYL/PHENYLALANYL-TRNA--PROTEIN TRANSFERASE"/>
    <property type="match status" value="1"/>
</dbReference>
<reference evidence="5 6" key="1">
    <citation type="journal article" date="2019" name="Int. J. Syst. Evol. Microbiol.">
        <title>The Global Catalogue of Microorganisms (GCM) 10K type strain sequencing project: providing services to taxonomists for standard genome sequencing and annotation.</title>
        <authorList>
            <consortium name="The Broad Institute Genomics Platform"/>
            <consortium name="The Broad Institute Genome Sequencing Center for Infectious Disease"/>
            <person name="Wu L."/>
            <person name="Ma J."/>
        </authorList>
    </citation>
    <scope>NUCLEOTIDE SEQUENCE [LARGE SCALE GENOMIC DNA]</scope>
    <source>
        <strain evidence="5 6">JCM 16378</strain>
    </source>
</reference>
<comment type="catalytic activity">
    <reaction evidence="4">
        <text>N-terminal L-arginyl-[protein] + L-leucyl-tRNA(Leu) = N-terminal L-leucyl-L-arginyl-[protein] + tRNA(Leu) + H(+)</text>
        <dbReference type="Rhea" id="RHEA:50416"/>
        <dbReference type="Rhea" id="RHEA-COMP:9613"/>
        <dbReference type="Rhea" id="RHEA-COMP:9622"/>
        <dbReference type="Rhea" id="RHEA-COMP:12672"/>
        <dbReference type="Rhea" id="RHEA-COMP:12673"/>
        <dbReference type="ChEBI" id="CHEBI:15378"/>
        <dbReference type="ChEBI" id="CHEBI:64719"/>
        <dbReference type="ChEBI" id="CHEBI:78442"/>
        <dbReference type="ChEBI" id="CHEBI:78494"/>
        <dbReference type="ChEBI" id="CHEBI:133044"/>
        <dbReference type="EC" id="2.3.2.6"/>
    </reaction>
</comment>
<dbReference type="SUPFAM" id="SSF55729">
    <property type="entry name" value="Acyl-CoA N-acyltransferases (Nat)"/>
    <property type="match status" value="1"/>
</dbReference>
<comment type="catalytic activity">
    <reaction evidence="4">
        <text>L-phenylalanyl-tRNA(Phe) + an N-terminal L-alpha-aminoacyl-[protein] = an N-terminal L-phenylalanyl-L-alpha-aminoacyl-[protein] + tRNA(Phe)</text>
        <dbReference type="Rhea" id="RHEA:43632"/>
        <dbReference type="Rhea" id="RHEA-COMP:9668"/>
        <dbReference type="Rhea" id="RHEA-COMP:9699"/>
        <dbReference type="Rhea" id="RHEA-COMP:10636"/>
        <dbReference type="Rhea" id="RHEA-COMP:10637"/>
        <dbReference type="ChEBI" id="CHEBI:78442"/>
        <dbReference type="ChEBI" id="CHEBI:78531"/>
        <dbReference type="ChEBI" id="CHEBI:78597"/>
        <dbReference type="ChEBI" id="CHEBI:83561"/>
        <dbReference type="EC" id="2.3.2.6"/>
    </reaction>
</comment>
<dbReference type="InterPro" id="IPR042203">
    <property type="entry name" value="Leu/Phe-tRNA_Trfase_C"/>
</dbReference>
<comment type="function">
    <text evidence="4">Functions in the N-end rule pathway of protein degradation where it conjugates Leu, Phe and, less efficiently, Met from aminoacyl-tRNAs to the N-termini of proteins containing an N-terminal arginine or lysine.</text>
</comment>
<protein>
    <recommendedName>
        <fullName evidence="4">Leucyl/phenylalanyl-tRNA--protein transferase</fullName>
        <ecNumber evidence="4">2.3.2.6</ecNumber>
    </recommendedName>
    <alternativeName>
        <fullName evidence="4">L/F-transferase</fullName>
    </alternativeName>
    <alternativeName>
        <fullName evidence="4">Leucyltransferase</fullName>
    </alternativeName>
    <alternativeName>
        <fullName evidence="4">Phenyalanyltransferase</fullName>
    </alternativeName>
</protein>
<evidence type="ECO:0000256" key="1">
    <source>
        <dbReference type="ARBA" id="ARBA00022490"/>
    </source>
</evidence>
<sequence length="226" mass="24741">MNEPIEPLPTPWEFDLAEVDDGEDLVAVGGDLRAGTLLEAYRSGLFPMGLGEDGDRPLGWWSPDPRGVLLPGGVHASRSLRKSLRHFEMRVDTAFDEVVAACADPSRDGRWITDEIVDAYTELHALGWAHSIETWRDGELVGGLYGLAVGGLFAGESMFHRVTDASKAAVLAMAGYVFADGDDRRLIDVQWSTDHLQTLGVVTVSREDYLARLERAMELDPPTFGA</sequence>
<dbReference type="Gene3D" id="3.40.630.70">
    <property type="entry name" value="Leucyl/phenylalanyl-tRNA-protein transferase, C-terminal domain"/>
    <property type="match status" value="1"/>
</dbReference>
<dbReference type="EMBL" id="BAAARN010000001">
    <property type="protein sequence ID" value="GAA2731977.1"/>
    <property type="molecule type" value="Genomic_DNA"/>
</dbReference>